<accession>A0A1I8HZI7</accession>
<evidence type="ECO:0000313" key="1">
    <source>
        <dbReference type="Proteomes" id="UP000095280"/>
    </source>
</evidence>
<dbReference type="Proteomes" id="UP000095280">
    <property type="component" value="Unplaced"/>
</dbReference>
<keyword evidence="1" id="KW-1185">Reference proteome</keyword>
<reference evidence="2" key="1">
    <citation type="submission" date="2016-11" db="UniProtKB">
        <authorList>
            <consortium name="WormBaseParasite"/>
        </authorList>
    </citation>
    <scope>IDENTIFICATION</scope>
</reference>
<evidence type="ECO:0000313" key="2">
    <source>
        <dbReference type="WBParaSite" id="maker-uti_cns_0008690-snap-gene-0.2-mRNA-1"/>
    </source>
</evidence>
<dbReference type="AlphaFoldDB" id="A0A1I8HZI7"/>
<organism evidence="1 2">
    <name type="scientific">Macrostomum lignano</name>
    <dbReference type="NCBI Taxonomy" id="282301"/>
    <lineage>
        <taxon>Eukaryota</taxon>
        <taxon>Metazoa</taxon>
        <taxon>Spiralia</taxon>
        <taxon>Lophotrochozoa</taxon>
        <taxon>Platyhelminthes</taxon>
        <taxon>Rhabditophora</taxon>
        <taxon>Macrostomorpha</taxon>
        <taxon>Macrostomida</taxon>
        <taxon>Macrostomidae</taxon>
        <taxon>Macrostomum</taxon>
    </lineage>
</organism>
<proteinExistence type="predicted"/>
<dbReference type="WBParaSite" id="maker-uti_cns_0008690-snap-gene-0.2-mRNA-1">
    <property type="protein sequence ID" value="maker-uti_cns_0008690-snap-gene-0.2-mRNA-1"/>
    <property type="gene ID" value="maker-uti_cns_0008690-snap-gene-0.2"/>
</dbReference>
<sequence>MTSAWLLLFFLFSACFAFNEFGSEKVLFSIRAGSGHSAVNEFLTGKQTYHGFRNVNPNYYLVYRSSILDDRFFKTYLKEFDAQRIVVQMLLRQTVMASASFDVTDRVKLNTSNWFSSERLIDSTPFTIDKRGPFVDFSIEGYRNRTAGLHRSFYIHNRHQGCSSDSGLMGVIERDDKPCTWAKRAKGDFPILYYAKENKVYDESVEFADQMRIILK</sequence>
<protein>
    <submittedName>
        <fullName evidence="2">Secreted protein</fullName>
    </submittedName>
</protein>
<name>A0A1I8HZI7_9PLAT</name>
<dbReference type="OrthoDB" id="6104222at2759"/>